<evidence type="ECO:0000313" key="3">
    <source>
        <dbReference type="WBParaSite" id="Csp11.Scaffold630.g19820.t1"/>
    </source>
</evidence>
<keyword evidence="2" id="KW-1185">Reference proteome</keyword>
<protein>
    <submittedName>
        <fullName evidence="3">Uncharacterized protein</fullName>
    </submittedName>
</protein>
<accession>A0A1I7UVQ0</accession>
<evidence type="ECO:0000256" key="1">
    <source>
        <dbReference type="SAM" id="MobiDB-lite"/>
    </source>
</evidence>
<evidence type="ECO:0000313" key="2">
    <source>
        <dbReference type="Proteomes" id="UP000095282"/>
    </source>
</evidence>
<feature type="compositionally biased region" description="Low complexity" evidence="1">
    <location>
        <begin position="87"/>
        <end position="102"/>
    </location>
</feature>
<dbReference type="Proteomes" id="UP000095282">
    <property type="component" value="Unplaced"/>
</dbReference>
<feature type="region of interest" description="Disordered" evidence="1">
    <location>
        <begin position="193"/>
        <end position="217"/>
    </location>
</feature>
<dbReference type="WBParaSite" id="Csp11.Scaffold630.g19820.t1">
    <property type="protein sequence ID" value="Csp11.Scaffold630.g19820.t1"/>
    <property type="gene ID" value="Csp11.Scaffold630.g19820"/>
</dbReference>
<organism evidence="2 3">
    <name type="scientific">Caenorhabditis tropicalis</name>
    <dbReference type="NCBI Taxonomy" id="1561998"/>
    <lineage>
        <taxon>Eukaryota</taxon>
        <taxon>Metazoa</taxon>
        <taxon>Ecdysozoa</taxon>
        <taxon>Nematoda</taxon>
        <taxon>Chromadorea</taxon>
        <taxon>Rhabditida</taxon>
        <taxon>Rhabditina</taxon>
        <taxon>Rhabditomorpha</taxon>
        <taxon>Rhabditoidea</taxon>
        <taxon>Rhabditidae</taxon>
        <taxon>Peloderinae</taxon>
        <taxon>Caenorhabditis</taxon>
    </lineage>
</organism>
<name>A0A1I7UVQ0_9PELO</name>
<feature type="region of interest" description="Disordered" evidence="1">
    <location>
        <begin position="17"/>
        <end position="41"/>
    </location>
</feature>
<feature type="compositionally biased region" description="Basic residues" evidence="1">
    <location>
        <begin position="141"/>
        <end position="152"/>
    </location>
</feature>
<feature type="region of interest" description="Disordered" evidence="1">
    <location>
        <begin position="87"/>
        <end position="152"/>
    </location>
</feature>
<reference evidence="3" key="1">
    <citation type="submission" date="2016-11" db="UniProtKB">
        <authorList>
            <consortium name="WormBaseParasite"/>
        </authorList>
    </citation>
    <scope>IDENTIFICATION</scope>
</reference>
<feature type="compositionally biased region" description="Polar residues" evidence="1">
    <location>
        <begin position="205"/>
        <end position="217"/>
    </location>
</feature>
<feature type="compositionally biased region" description="Basic and acidic residues" evidence="1">
    <location>
        <begin position="17"/>
        <end position="26"/>
    </location>
</feature>
<feature type="compositionally biased region" description="Basic and acidic residues" evidence="1">
    <location>
        <begin position="118"/>
        <end position="136"/>
    </location>
</feature>
<dbReference type="AlphaFoldDB" id="A0A1I7UVQ0"/>
<proteinExistence type="predicted"/>
<sequence>MSEHFKFGLLGDNCFETPKKVSDRNLYETPPESSVSDDNEQWNYSAYTDFNSSIKHQSPTFFATPQSIPFRNTPTLSSPFPGYSPISRSWSSSTTSSTTSSRQTPNEKEPSSSAKPKTILEKLLEEDSPKTKDRSSSKPPPRQKRKYTRRMKHSYPPQLRIYEENWLNEVYWISYDDFIRNYYTTTIPWLASNPEDKVARPPNPSESTPNQGLDSPF</sequence>